<dbReference type="PANTHER" id="PTHR39087:SF2">
    <property type="entry name" value="UPF0104 MEMBRANE PROTEIN MJ1595"/>
    <property type="match status" value="1"/>
</dbReference>
<feature type="transmembrane region" description="Helical" evidence="6">
    <location>
        <begin position="210"/>
        <end position="234"/>
    </location>
</feature>
<evidence type="ECO:0000256" key="6">
    <source>
        <dbReference type="SAM" id="Phobius"/>
    </source>
</evidence>
<feature type="transmembrane region" description="Helical" evidence="6">
    <location>
        <begin position="129"/>
        <end position="151"/>
    </location>
</feature>
<feature type="transmembrane region" description="Helical" evidence="6">
    <location>
        <begin position="157"/>
        <end position="178"/>
    </location>
</feature>
<gene>
    <name evidence="7" type="ORF">EV196_101352</name>
</gene>
<proteinExistence type="predicted"/>
<protein>
    <recommendedName>
        <fullName evidence="9">Lysylphosphatidylglycerol synthase-like protein</fullName>
    </recommendedName>
</protein>
<keyword evidence="5 6" id="KW-0472">Membrane</keyword>
<dbReference type="Pfam" id="PF03706">
    <property type="entry name" value="LPG_synthase_TM"/>
    <property type="match status" value="1"/>
</dbReference>
<dbReference type="AlphaFoldDB" id="A0A4R1RRG7"/>
<evidence type="ECO:0000256" key="5">
    <source>
        <dbReference type="ARBA" id="ARBA00023136"/>
    </source>
</evidence>
<keyword evidence="3 6" id="KW-0812">Transmembrane</keyword>
<dbReference type="InterPro" id="IPR022791">
    <property type="entry name" value="L-PG_synthase/AglD"/>
</dbReference>
<dbReference type="Proteomes" id="UP000295455">
    <property type="component" value="Unassembled WGS sequence"/>
</dbReference>
<evidence type="ECO:0008006" key="9">
    <source>
        <dbReference type="Google" id="ProtNLM"/>
    </source>
</evidence>
<dbReference type="NCBIfam" id="TIGR00374">
    <property type="entry name" value="flippase-like domain"/>
    <property type="match status" value="1"/>
</dbReference>
<evidence type="ECO:0000256" key="1">
    <source>
        <dbReference type="ARBA" id="ARBA00004651"/>
    </source>
</evidence>
<dbReference type="EMBL" id="SLUP01000001">
    <property type="protein sequence ID" value="TCL68926.1"/>
    <property type="molecule type" value="Genomic_DNA"/>
</dbReference>
<dbReference type="OrthoDB" id="9812094at2"/>
<dbReference type="GO" id="GO:0005886">
    <property type="term" value="C:plasma membrane"/>
    <property type="evidence" value="ECO:0007669"/>
    <property type="project" value="UniProtKB-SubCell"/>
</dbReference>
<dbReference type="PANTHER" id="PTHR39087">
    <property type="entry name" value="UPF0104 MEMBRANE PROTEIN MJ1595"/>
    <property type="match status" value="1"/>
</dbReference>
<keyword evidence="8" id="KW-1185">Reference proteome</keyword>
<evidence type="ECO:0000313" key="7">
    <source>
        <dbReference type="EMBL" id="TCL68926.1"/>
    </source>
</evidence>
<feature type="transmembrane region" description="Helical" evidence="6">
    <location>
        <begin position="240"/>
        <end position="258"/>
    </location>
</feature>
<evidence type="ECO:0000313" key="8">
    <source>
        <dbReference type="Proteomes" id="UP000295455"/>
    </source>
</evidence>
<comment type="subcellular location">
    <subcellularLocation>
        <location evidence="1">Cell membrane</location>
        <topology evidence="1">Multi-pass membrane protein</topology>
    </subcellularLocation>
</comment>
<organism evidence="7 8">
    <name type="scientific">Mariniflexile fucanivorans</name>
    <dbReference type="NCBI Taxonomy" id="264023"/>
    <lineage>
        <taxon>Bacteria</taxon>
        <taxon>Pseudomonadati</taxon>
        <taxon>Bacteroidota</taxon>
        <taxon>Flavobacteriia</taxon>
        <taxon>Flavobacteriales</taxon>
        <taxon>Flavobacteriaceae</taxon>
        <taxon>Mariniflexile</taxon>
    </lineage>
</organism>
<evidence type="ECO:0000256" key="4">
    <source>
        <dbReference type="ARBA" id="ARBA00022989"/>
    </source>
</evidence>
<dbReference type="RefSeq" id="WP_132214249.1">
    <property type="nucleotide sequence ID" value="NZ_OX156936.1"/>
</dbReference>
<accession>A0A4R1RRG7</accession>
<feature type="transmembrane region" description="Helical" evidence="6">
    <location>
        <begin position="263"/>
        <end position="280"/>
    </location>
</feature>
<sequence length="332" mass="37504">MNLNIKKALKIILPLLLGVFLVWYSLSKVSIEAIWGYLQKSNYWWIILGLFLGLLSHLSRAYRWRFQLEPMGYNIKFGNSVMAVFATYLINYTIPRAGEVVRASILANYEEVPFEKGFGTIVAERIADLIVMCGIILLTLFLQFDFIYGFFAEKFNPIKIVLALVVLALLSIVFFRFIKKSKSKLAIKIKNFINGLIEGALSVFKMKKKWAFIFHTLFIWAMYVLMFYVTSLAIEDLEGISIGAIFIGFISASFSIAATNGGIGSYPLAVYAAFSIFGIAQEPSIAFGWIMWASQTLMVVIFGGLSLIYLPIYNRNKTPIQNSKSQNLTPKT</sequence>
<feature type="transmembrane region" description="Helical" evidence="6">
    <location>
        <begin position="286"/>
        <end position="310"/>
    </location>
</feature>
<keyword evidence="4 6" id="KW-1133">Transmembrane helix</keyword>
<evidence type="ECO:0000256" key="3">
    <source>
        <dbReference type="ARBA" id="ARBA00022692"/>
    </source>
</evidence>
<evidence type="ECO:0000256" key="2">
    <source>
        <dbReference type="ARBA" id="ARBA00022475"/>
    </source>
</evidence>
<comment type="caution">
    <text evidence="7">The sequence shown here is derived from an EMBL/GenBank/DDBJ whole genome shotgun (WGS) entry which is preliminary data.</text>
</comment>
<feature type="transmembrane region" description="Helical" evidence="6">
    <location>
        <begin position="43"/>
        <end position="62"/>
    </location>
</feature>
<keyword evidence="2" id="KW-1003">Cell membrane</keyword>
<name>A0A4R1RRG7_9FLAO</name>
<reference evidence="7 8" key="1">
    <citation type="submission" date="2019-03" db="EMBL/GenBank/DDBJ databases">
        <title>Genomic Encyclopedia of Type Strains, Phase IV (KMG-IV): sequencing the most valuable type-strain genomes for metagenomic binning, comparative biology and taxonomic classification.</title>
        <authorList>
            <person name="Goeker M."/>
        </authorList>
    </citation>
    <scope>NUCLEOTIDE SEQUENCE [LARGE SCALE GENOMIC DNA]</scope>
    <source>
        <strain evidence="7 8">DSM 18792</strain>
    </source>
</reference>